<dbReference type="Proteomes" id="UP001652660">
    <property type="component" value="Chromosome 10e"/>
</dbReference>
<dbReference type="GO" id="GO:0006310">
    <property type="term" value="P:DNA recombination"/>
    <property type="evidence" value="ECO:0007669"/>
    <property type="project" value="UniProtKB-KW"/>
</dbReference>
<sequence>MRRQKQREAYHKKKLRLSFGTYTSKDTEEIVDTAPATALTVTTSTKCLSSEDLQKMESATSTADNILSAKVPSPDNAKTSNTTTQDNGQQTKSQARNSSRHCSVKRSRKKAAPAKGNTVLQGIDALNCIPHKSNKLPRKEDCQYCHAKKFHSETANFCCSDGSVVLHDNKLPSVLVELFTAQTEEAICFRTYVRTYNNMFAFTSFGVHYDKALCKRNNGIYTFKIQGQTYHFINHLIPHHGSGMYLQLYFHDTDRELQNRMATSDRLTESLVIKIMEVMKTNPYACFFRSLRNVPQLDSYQIVLKSHTDNDQRVFNQPTASQIAALWLFNDARTQKEYVSMREYYAYKMQIRYQCTPNILNTGRLFQQFVVEMYVKIETQRLDFYRSRQQLIRREQLQGLMDSVVQGQSRGAQVGQKVILPASFIGGPRDMKRRYVDAMALVQKSGRHDIFITMTCNPAWPEIKEAMLRTDEAQNRPDLLSRVFHAKVNILKEDLFKKHIFGDVAAYTYVVEFQTRGLPHIHMLIILQPRSKLYSTESYDRIVSAEIPDEQANKHLFNMVRKHMMHGPCRSKNPKNVCMQGSFMRRCRNNYPKKWASRTTHGNNTYPTYRRRNDGKKIIVRGQELDNRWVVPYNPYLLAKFNCHINVEICSTVKAVKYIYKYIYKGHDKIHFQVNNDNEPIANNQPTQIDEITKYQSARWVCPVEAIWRIYRFSLSEMHPAVIHLQLHLENFQCMTFNEKEDLRDLLQNSFRKRTILTEFFRMNTTDPLAKQLKCTYKEFSEYFVWYRGKKYWAVRQQKDSIGRIVSASPTEGERYFLRLLLTHVKAPTSFDDLKIVNGVHVGMYRQAAILKGYFESNDSQEQCMEEAAAYHMPYSLRRLFATLLVYFPPANPPTLWNKFEQAMSEDYNGTSTLPPEQIRLEVLHQINNFLDSMGKDINSFSLVSTTLRFRDRYTNTRDTLSELNIQVSEADLLAITQLNAEQKTAFHHIMDAIFVKQKGCFFIDGPGGTGKTFLYKALLAEIRSKGYIALATASCGVAASILPG</sequence>
<evidence type="ECO:0000256" key="1">
    <source>
        <dbReference type="RuleBase" id="RU363044"/>
    </source>
</evidence>
<dbReference type="InterPro" id="IPR025476">
    <property type="entry name" value="Helitron_helicase-like"/>
</dbReference>
<keyword evidence="1" id="KW-0233">DNA recombination</keyword>
<feature type="compositionally biased region" description="Basic residues" evidence="2">
    <location>
        <begin position="98"/>
        <end position="112"/>
    </location>
</feature>
<gene>
    <name evidence="6" type="primary">LOC113711538</name>
</gene>
<dbReference type="RefSeq" id="XP_027090496.1">
    <property type="nucleotide sequence ID" value="XM_027234695.1"/>
</dbReference>
<feature type="region of interest" description="Disordered" evidence="2">
    <location>
        <begin position="58"/>
        <end position="116"/>
    </location>
</feature>
<feature type="compositionally biased region" description="Polar residues" evidence="2">
    <location>
        <begin position="76"/>
        <end position="97"/>
    </location>
</feature>
<dbReference type="InterPro" id="IPR010285">
    <property type="entry name" value="DNA_helicase_pif1-like_DEAD"/>
</dbReference>
<keyword evidence="1" id="KW-0378">Hydrolase</keyword>
<keyword evidence="1" id="KW-0067">ATP-binding</keyword>
<organism evidence="5 6">
    <name type="scientific">Coffea arabica</name>
    <name type="common">Arabian coffee</name>
    <dbReference type="NCBI Taxonomy" id="13443"/>
    <lineage>
        <taxon>Eukaryota</taxon>
        <taxon>Viridiplantae</taxon>
        <taxon>Streptophyta</taxon>
        <taxon>Embryophyta</taxon>
        <taxon>Tracheophyta</taxon>
        <taxon>Spermatophyta</taxon>
        <taxon>Magnoliopsida</taxon>
        <taxon>eudicotyledons</taxon>
        <taxon>Gunneridae</taxon>
        <taxon>Pentapetalae</taxon>
        <taxon>asterids</taxon>
        <taxon>lamiids</taxon>
        <taxon>Gentianales</taxon>
        <taxon>Rubiaceae</taxon>
        <taxon>Ixoroideae</taxon>
        <taxon>Gardenieae complex</taxon>
        <taxon>Bertiereae - Coffeeae clade</taxon>
        <taxon>Coffeeae</taxon>
        <taxon>Coffea</taxon>
    </lineage>
</organism>
<dbReference type="EC" id="5.6.2.3" evidence="1"/>
<keyword evidence="1" id="KW-0547">Nucleotide-binding</keyword>
<proteinExistence type="inferred from homology"/>
<protein>
    <recommendedName>
        <fullName evidence="1">ATP-dependent DNA helicase</fullName>
        <ecNumber evidence="1">5.6.2.3</ecNumber>
    </recommendedName>
</protein>
<accession>A0A6P6UJM1</accession>
<dbReference type="OrthoDB" id="1900198at2759"/>
<comment type="catalytic activity">
    <reaction evidence="1">
        <text>ATP + H2O = ADP + phosphate + H(+)</text>
        <dbReference type="Rhea" id="RHEA:13065"/>
        <dbReference type="ChEBI" id="CHEBI:15377"/>
        <dbReference type="ChEBI" id="CHEBI:15378"/>
        <dbReference type="ChEBI" id="CHEBI:30616"/>
        <dbReference type="ChEBI" id="CHEBI:43474"/>
        <dbReference type="ChEBI" id="CHEBI:456216"/>
        <dbReference type="EC" id="5.6.2.3"/>
    </reaction>
</comment>
<reference evidence="5" key="1">
    <citation type="journal article" date="2025" name="Foods">
        <title>Unveiling the Microbial Signatures of Arabica Coffee Cherries: Insights into Ripeness Specific Diversity, Functional Traits, and Implications for Quality and Safety.</title>
        <authorList>
            <consortium name="RefSeq"/>
            <person name="Tenea G.N."/>
            <person name="Cifuentes V."/>
            <person name="Reyes P."/>
            <person name="Cevallos-Vallejos M."/>
        </authorList>
    </citation>
    <scope>NUCLEOTIDE SEQUENCE [LARGE SCALE GENOMIC DNA]</scope>
</reference>
<feature type="domain" description="Helitron helicase-like" evidence="4">
    <location>
        <begin position="344"/>
        <end position="525"/>
    </location>
</feature>
<dbReference type="SUPFAM" id="SSF52540">
    <property type="entry name" value="P-loop containing nucleoside triphosphate hydrolases"/>
    <property type="match status" value="1"/>
</dbReference>
<dbReference type="GO" id="GO:0006281">
    <property type="term" value="P:DNA repair"/>
    <property type="evidence" value="ECO:0007669"/>
    <property type="project" value="UniProtKB-KW"/>
</dbReference>
<dbReference type="Pfam" id="PF05970">
    <property type="entry name" value="PIF1"/>
    <property type="match status" value="1"/>
</dbReference>
<comment type="cofactor">
    <cofactor evidence="1">
        <name>Mg(2+)</name>
        <dbReference type="ChEBI" id="CHEBI:18420"/>
    </cofactor>
</comment>
<feature type="domain" description="DNA helicase Pif1-like DEAD-box helicase" evidence="3">
    <location>
        <begin position="978"/>
        <end position="1045"/>
    </location>
</feature>
<dbReference type="Pfam" id="PF14214">
    <property type="entry name" value="Helitron_like_N"/>
    <property type="match status" value="1"/>
</dbReference>
<evidence type="ECO:0000259" key="4">
    <source>
        <dbReference type="Pfam" id="PF14214"/>
    </source>
</evidence>
<keyword evidence="5" id="KW-1185">Reference proteome</keyword>
<comment type="similarity">
    <text evidence="1">Belongs to the helicase family.</text>
</comment>
<evidence type="ECO:0000313" key="6">
    <source>
        <dbReference type="RefSeq" id="XP_027090496.1"/>
    </source>
</evidence>
<dbReference type="GO" id="GO:0005524">
    <property type="term" value="F:ATP binding"/>
    <property type="evidence" value="ECO:0007669"/>
    <property type="project" value="UniProtKB-KW"/>
</dbReference>
<dbReference type="AlphaFoldDB" id="A0A6P6UJM1"/>
<dbReference type="GeneID" id="113711538"/>
<keyword evidence="1" id="KW-0347">Helicase</keyword>
<keyword evidence="1" id="KW-0234">DNA repair</keyword>
<dbReference type="Gene3D" id="3.40.50.300">
    <property type="entry name" value="P-loop containing nucleotide triphosphate hydrolases"/>
    <property type="match status" value="1"/>
</dbReference>
<evidence type="ECO:0000256" key="2">
    <source>
        <dbReference type="SAM" id="MobiDB-lite"/>
    </source>
</evidence>
<dbReference type="GO" id="GO:0000723">
    <property type="term" value="P:telomere maintenance"/>
    <property type="evidence" value="ECO:0007669"/>
    <property type="project" value="InterPro"/>
</dbReference>
<dbReference type="GO" id="GO:0016787">
    <property type="term" value="F:hydrolase activity"/>
    <property type="evidence" value="ECO:0007669"/>
    <property type="project" value="UniProtKB-KW"/>
</dbReference>
<dbReference type="InterPro" id="IPR027417">
    <property type="entry name" value="P-loop_NTPase"/>
</dbReference>
<reference evidence="6" key="2">
    <citation type="submission" date="2025-08" db="UniProtKB">
        <authorList>
            <consortium name="RefSeq"/>
        </authorList>
    </citation>
    <scope>IDENTIFICATION</scope>
    <source>
        <tissue evidence="6">Leaves</tissue>
    </source>
</reference>
<dbReference type="GO" id="GO:0043139">
    <property type="term" value="F:5'-3' DNA helicase activity"/>
    <property type="evidence" value="ECO:0007669"/>
    <property type="project" value="UniProtKB-EC"/>
</dbReference>
<dbReference type="PANTHER" id="PTHR10492:SF94">
    <property type="entry name" value="ATP-DEPENDENT DNA HELICASE"/>
    <property type="match status" value="1"/>
</dbReference>
<name>A0A6P6UJM1_COFAR</name>
<keyword evidence="1" id="KW-0227">DNA damage</keyword>
<evidence type="ECO:0000259" key="3">
    <source>
        <dbReference type="Pfam" id="PF05970"/>
    </source>
</evidence>
<evidence type="ECO:0000313" key="5">
    <source>
        <dbReference type="Proteomes" id="UP001652660"/>
    </source>
</evidence>
<dbReference type="PANTHER" id="PTHR10492">
    <property type="match status" value="1"/>
</dbReference>